<accession>X1SPM7</accession>
<dbReference type="AlphaFoldDB" id="X1SPM7"/>
<reference evidence="1" key="1">
    <citation type="journal article" date="2014" name="Front. Microbiol.">
        <title>High frequency of phylogenetically diverse reductive dehalogenase-homologous genes in deep subseafloor sedimentary metagenomes.</title>
        <authorList>
            <person name="Kawai M."/>
            <person name="Futagami T."/>
            <person name="Toyoda A."/>
            <person name="Takaki Y."/>
            <person name="Nishi S."/>
            <person name="Hori S."/>
            <person name="Arai W."/>
            <person name="Tsubouchi T."/>
            <person name="Morono Y."/>
            <person name="Uchiyama I."/>
            <person name="Ito T."/>
            <person name="Fujiyama A."/>
            <person name="Inagaki F."/>
            <person name="Takami H."/>
        </authorList>
    </citation>
    <scope>NUCLEOTIDE SEQUENCE</scope>
    <source>
        <strain evidence="1">Expedition CK06-06</strain>
    </source>
</reference>
<protein>
    <submittedName>
        <fullName evidence="1">Uncharacterized protein</fullName>
    </submittedName>
</protein>
<feature type="non-terminal residue" evidence="1">
    <location>
        <position position="1"/>
    </location>
</feature>
<gene>
    <name evidence="1" type="ORF">S12H4_16285</name>
</gene>
<organism evidence="1">
    <name type="scientific">marine sediment metagenome</name>
    <dbReference type="NCBI Taxonomy" id="412755"/>
    <lineage>
        <taxon>unclassified sequences</taxon>
        <taxon>metagenomes</taxon>
        <taxon>ecological metagenomes</taxon>
    </lineage>
</organism>
<sequence length="43" mass="5229">EDLKMAKHRLVSDKDSPYYSLLLDTKKELYSIFPPLLFYYYSH</sequence>
<comment type="caution">
    <text evidence="1">The sequence shown here is derived from an EMBL/GenBank/DDBJ whole genome shotgun (WGS) entry which is preliminary data.</text>
</comment>
<name>X1SPM7_9ZZZZ</name>
<dbReference type="EMBL" id="BARW01007867">
    <property type="protein sequence ID" value="GAI77315.1"/>
    <property type="molecule type" value="Genomic_DNA"/>
</dbReference>
<evidence type="ECO:0000313" key="1">
    <source>
        <dbReference type="EMBL" id="GAI77315.1"/>
    </source>
</evidence>
<proteinExistence type="predicted"/>